<keyword evidence="1" id="KW-0472">Membrane</keyword>
<dbReference type="Proteomes" id="UP000029981">
    <property type="component" value="Chromosome 2"/>
</dbReference>
<dbReference type="Gramene" id="KGN63233">
    <property type="protein sequence ID" value="KGN63233"/>
    <property type="gene ID" value="Csa_2G416230"/>
</dbReference>
<gene>
    <name evidence="2" type="ORF">Csa_2G416230</name>
</gene>
<dbReference type="AlphaFoldDB" id="A0A0A0LN44"/>
<reference evidence="2 3" key="3">
    <citation type="journal article" date="2010" name="BMC Genomics">
        <title>Transcriptome sequencing and comparative analysis of cucumber flowers with different sex types.</title>
        <authorList>
            <person name="Guo S."/>
            <person name="Zheng Y."/>
            <person name="Joung J.G."/>
            <person name="Liu S."/>
            <person name="Zhang Z."/>
            <person name="Crasta O.R."/>
            <person name="Sobral B.W."/>
            <person name="Xu Y."/>
            <person name="Huang S."/>
            <person name="Fei Z."/>
        </authorList>
    </citation>
    <scope>NUCLEOTIDE SEQUENCE [LARGE SCALE GENOMIC DNA]</scope>
    <source>
        <strain evidence="3">cv. 9930</strain>
    </source>
</reference>
<reference evidence="2 3" key="2">
    <citation type="journal article" date="2009" name="PLoS ONE">
        <title>An integrated genetic and cytogenetic map of the cucumber genome.</title>
        <authorList>
            <person name="Ren Y."/>
            <person name="Zhang Z."/>
            <person name="Liu J."/>
            <person name="Staub J.E."/>
            <person name="Han Y."/>
            <person name="Cheng Z."/>
            <person name="Li X."/>
            <person name="Lu J."/>
            <person name="Miao H."/>
            <person name="Kang H."/>
            <person name="Xie B."/>
            <person name="Gu X."/>
            <person name="Wang X."/>
            <person name="Du Y."/>
            <person name="Jin W."/>
            <person name="Huang S."/>
        </authorList>
    </citation>
    <scope>NUCLEOTIDE SEQUENCE [LARGE SCALE GENOMIC DNA]</scope>
    <source>
        <strain evidence="3">cv. 9930</strain>
    </source>
</reference>
<evidence type="ECO:0000256" key="1">
    <source>
        <dbReference type="SAM" id="Phobius"/>
    </source>
</evidence>
<name>A0A0A0LN44_CUCSA</name>
<reference evidence="2 3" key="1">
    <citation type="journal article" date="2009" name="Nat. Genet.">
        <title>The genome of the cucumber, Cucumis sativus L.</title>
        <authorList>
            <person name="Huang S."/>
            <person name="Li R."/>
            <person name="Zhang Z."/>
            <person name="Li L."/>
            <person name="Gu X."/>
            <person name="Fan W."/>
            <person name="Lucas W.J."/>
            <person name="Wang X."/>
            <person name="Xie B."/>
            <person name="Ni P."/>
            <person name="Ren Y."/>
            <person name="Zhu H."/>
            <person name="Li J."/>
            <person name="Lin K."/>
            <person name="Jin W."/>
            <person name="Fei Z."/>
            <person name="Li G."/>
            <person name="Staub J."/>
            <person name="Kilian A."/>
            <person name="van der Vossen E.A."/>
            <person name="Wu Y."/>
            <person name="Guo J."/>
            <person name="He J."/>
            <person name="Jia Z."/>
            <person name="Ren Y."/>
            <person name="Tian G."/>
            <person name="Lu Y."/>
            <person name="Ruan J."/>
            <person name="Qian W."/>
            <person name="Wang M."/>
            <person name="Huang Q."/>
            <person name="Li B."/>
            <person name="Xuan Z."/>
            <person name="Cao J."/>
            <person name="Asan"/>
            <person name="Wu Z."/>
            <person name="Zhang J."/>
            <person name="Cai Q."/>
            <person name="Bai Y."/>
            <person name="Zhao B."/>
            <person name="Han Y."/>
            <person name="Li Y."/>
            <person name="Li X."/>
            <person name="Wang S."/>
            <person name="Shi Q."/>
            <person name="Liu S."/>
            <person name="Cho W.K."/>
            <person name="Kim J.Y."/>
            <person name="Xu Y."/>
            <person name="Heller-Uszynska K."/>
            <person name="Miao H."/>
            <person name="Cheng Z."/>
            <person name="Zhang S."/>
            <person name="Wu J."/>
            <person name="Yang Y."/>
            <person name="Kang H."/>
            <person name="Li M."/>
            <person name="Liang H."/>
            <person name="Ren X."/>
            <person name="Shi Z."/>
            <person name="Wen M."/>
            <person name="Jian M."/>
            <person name="Yang H."/>
            <person name="Zhang G."/>
            <person name="Yang Z."/>
            <person name="Chen R."/>
            <person name="Liu S."/>
            <person name="Li J."/>
            <person name="Ma L."/>
            <person name="Liu H."/>
            <person name="Zhou Y."/>
            <person name="Zhao J."/>
            <person name="Fang X."/>
            <person name="Li G."/>
            <person name="Fang L."/>
            <person name="Li Y."/>
            <person name="Liu D."/>
            <person name="Zheng H."/>
            <person name="Zhang Y."/>
            <person name="Qin N."/>
            <person name="Li Z."/>
            <person name="Yang G."/>
            <person name="Yang S."/>
            <person name="Bolund L."/>
            <person name="Kristiansen K."/>
            <person name="Zheng H."/>
            <person name="Li S."/>
            <person name="Zhang X."/>
            <person name="Yang H."/>
            <person name="Wang J."/>
            <person name="Sun R."/>
            <person name="Zhang B."/>
            <person name="Jiang S."/>
            <person name="Wang J."/>
            <person name="Du Y."/>
            <person name="Li S."/>
        </authorList>
    </citation>
    <scope>NUCLEOTIDE SEQUENCE [LARGE SCALE GENOMIC DNA]</scope>
    <source>
        <strain evidence="3">cv. 9930</strain>
    </source>
</reference>
<sequence length="86" mass="10454">MAKPLPFYERTTIKRPTQRALDIAIFILLISLLAYRVLLMYNHGFSYLQTIAFLCEFWFSFVWFLAIITRWNPVDYKTYPQRLLKR</sequence>
<evidence type="ECO:0008006" key="4">
    <source>
        <dbReference type="Google" id="ProtNLM"/>
    </source>
</evidence>
<dbReference type="OMA" id="WQWVAAL"/>
<feature type="transmembrane region" description="Helical" evidence="1">
    <location>
        <begin position="20"/>
        <end position="41"/>
    </location>
</feature>
<keyword evidence="1" id="KW-1133">Transmembrane helix</keyword>
<reference evidence="2 3" key="4">
    <citation type="journal article" date="2011" name="BMC Genomics">
        <title>RNA-Seq improves annotation of protein-coding genes in the cucumber genome.</title>
        <authorList>
            <person name="Li Z."/>
            <person name="Zhang Z."/>
            <person name="Yan P."/>
            <person name="Huang S."/>
            <person name="Fei Z."/>
            <person name="Lin K."/>
        </authorList>
    </citation>
    <scope>NUCLEOTIDE SEQUENCE [LARGE SCALE GENOMIC DNA]</scope>
    <source>
        <strain evidence="3">cv. 9930</strain>
    </source>
</reference>
<dbReference type="EMBL" id="CM002923">
    <property type="protein sequence ID" value="KGN63233.1"/>
    <property type="molecule type" value="Genomic_DNA"/>
</dbReference>
<dbReference type="eggNOG" id="ENOG502QTT0">
    <property type="taxonomic scope" value="Eukaryota"/>
</dbReference>
<dbReference type="STRING" id="3659.A0A0A0LN44"/>
<keyword evidence="1" id="KW-0812">Transmembrane</keyword>
<dbReference type="PANTHER" id="PTHR13301">
    <property type="entry name" value="X-BOX TRANSCRIPTION FACTOR-RELATED"/>
    <property type="match status" value="1"/>
</dbReference>
<proteinExistence type="predicted"/>
<accession>A0A0A0LN44</accession>
<organism evidence="2 3">
    <name type="scientific">Cucumis sativus</name>
    <name type="common">Cucumber</name>
    <dbReference type="NCBI Taxonomy" id="3659"/>
    <lineage>
        <taxon>Eukaryota</taxon>
        <taxon>Viridiplantae</taxon>
        <taxon>Streptophyta</taxon>
        <taxon>Embryophyta</taxon>
        <taxon>Tracheophyta</taxon>
        <taxon>Spermatophyta</taxon>
        <taxon>Magnoliopsida</taxon>
        <taxon>eudicotyledons</taxon>
        <taxon>Gunneridae</taxon>
        <taxon>Pentapetalae</taxon>
        <taxon>rosids</taxon>
        <taxon>fabids</taxon>
        <taxon>Cucurbitales</taxon>
        <taxon>Cucurbitaceae</taxon>
        <taxon>Benincaseae</taxon>
        <taxon>Cucumis</taxon>
    </lineage>
</organism>
<keyword evidence="3" id="KW-1185">Reference proteome</keyword>
<evidence type="ECO:0000313" key="3">
    <source>
        <dbReference type="Proteomes" id="UP000029981"/>
    </source>
</evidence>
<evidence type="ECO:0000313" key="2">
    <source>
        <dbReference type="EMBL" id="KGN63233.1"/>
    </source>
</evidence>
<protein>
    <recommendedName>
        <fullName evidence="4">Cellulose synthase</fullName>
    </recommendedName>
</protein>
<feature type="transmembrane region" description="Helical" evidence="1">
    <location>
        <begin position="47"/>
        <end position="68"/>
    </location>
</feature>